<keyword evidence="2" id="KW-1185">Reference proteome</keyword>
<proteinExistence type="predicted"/>
<organism evidence="1 2">
    <name type="scientific">Haloferula sargassicola</name>
    <dbReference type="NCBI Taxonomy" id="490096"/>
    <lineage>
        <taxon>Bacteria</taxon>
        <taxon>Pseudomonadati</taxon>
        <taxon>Verrucomicrobiota</taxon>
        <taxon>Verrucomicrobiia</taxon>
        <taxon>Verrucomicrobiales</taxon>
        <taxon>Verrucomicrobiaceae</taxon>
        <taxon>Haloferula</taxon>
    </lineage>
</organism>
<evidence type="ECO:0008006" key="3">
    <source>
        <dbReference type="Google" id="ProtNLM"/>
    </source>
</evidence>
<dbReference type="Proteomes" id="UP001476282">
    <property type="component" value="Unassembled WGS sequence"/>
</dbReference>
<dbReference type="EMBL" id="BAABRI010000024">
    <property type="protein sequence ID" value="GAA5484351.1"/>
    <property type="molecule type" value="Genomic_DNA"/>
</dbReference>
<gene>
    <name evidence="1" type="ORF">Hsar01_03595</name>
</gene>
<evidence type="ECO:0000313" key="2">
    <source>
        <dbReference type="Proteomes" id="UP001476282"/>
    </source>
</evidence>
<accession>A0ABP9UVD8</accession>
<protein>
    <recommendedName>
        <fullName evidence="3">Type II secretion system protein</fullName>
    </recommendedName>
</protein>
<sequence length="127" mass="14167">MLEVVLALGIFATVGTAFAVALSQTSRAATLAQRRMQINRILDSSLTATLSLPVLEEGTETVALGETIGDAEVEVDTTIEPLEELENQDGEFLQQMYRIQVTAHWFENGAWQEESAETWRYGRMYQP</sequence>
<name>A0ABP9UVD8_9BACT</name>
<comment type="caution">
    <text evidence="1">The sequence shown here is derived from an EMBL/GenBank/DDBJ whole genome shotgun (WGS) entry which is preliminary data.</text>
</comment>
<reference evidence="1 2" key="1">
    <citation type="submission" date="2024-02" db="EMBL/GenBank/DDBJ databases">
        <title>Haloferula sargassicola NBRC 104335.</title>
        <authorList>
            <person name="Ichikawa N."/>
            <person name="Katano-Makiyama Y."/>
            <person name="Hidaka K."/>
        </authorList>
    </citation>
    <scope>NUCLEOTIDE SEQUENCE [LARGE SCALE GENOMIC DNA]</scope>
    <source>
        <strain evidence="1 2">NBRC 104335</strain>
    </source>
</reference>
<evidence type="ECO:0000313" key="1">
    <source>
        <dbReference type="EMBL" id="GAA5484351.1"/>
    </source>
</evidence>